<dbReference type="AlphaFoldDB" id="A0A8B6G102"/>
<accession>A0A8B6G102</accession>
<gene>
    <name evidence="3" type="ORF">MGAL_10B008417</name>
</gene>
<keyword evidence="4" id="KW-1185">Reference proteome</keyword>
<comment type="caution">
    <text evidence="3">The sequence shown here is derived from an EMBL/GenBank/DDBJ whole genome shotgun (WGS) entry which is preliminary data.</text>
</comment>
<reference evidence="3" key="1">
    <citation type="submission" date="2018-11" db="EMBL/GenBank/DDBJ databases">
        <authorList>
            <person name="Alioto T."/>
            <person name="Alioto T."/>
        </authorList>
    </citation>
    <scope>NUCLEOTIDE SEQUENCE</scope>
</reference>
<evidence type="ECO:0000313" key="4">
    <source>
        <dbReference type="Proteomes" id="UP000596742"/>
    </source>
</evidence>
<name>A0A8B6G102_MYTGA</name>
<feature type="region of interest" description="Disordered" evidence="1">
    <location>
        <begin position="636"/>
        <end position="669"/>
    </location>
</feature>
<feature type="transmembrane region" description="Helical" evidence="2">
    <location>
        <begin position="43"/>
        <end position="64"/>
    </location>
</feature>
<protein>
    <recommendedName>
        <fullName evidence="5">DZIP3-like HEPN domain-containing protein</fullName>
    </recommendedName>
</protein>
<keyword evidence="2" id="KW-1133">Transmembrane helix</keyword>
<evidence type="ECO:0000256" key="2">
    <source>
        <dbReference type="SAM" id="Phobius"/>
    </source>
</evidence>
<evidence type="ECO:0000256" key="1">
    <source>
        <dbReference type="SAM" id="MobiDB-lite"/>
    </source>
</evidence>
<organism evidence="3 4">
    <name type="scientific">Mytilus galloprovincialis</name>
    <name type="common">Mediterranean mussel</name>
    <dbReference type="NCBI Taxonomy" id="29158"/>
    <lineage>
        <taxon>Eukaryota</taxon>
        <taxon>Metazoa</taxon>
        <taxon>Spiralia</taxon>
        <taxon>Lophotrochozoa</taxon>
        <taxon>Mollusca</taxon>
        <taxon>Bivalvia</taxon>
        <taxon>Autobranchia</taxon>
        <taxon>Pteriomorphia</taxon>
        <taxon>Mytilida</taxon>
        <taxon>Mytiloidea</taxon>
        <taxon>Mytilidae</taxon>
        <taxon>Mytilinae</taxon>
        <taxon>Mytilus</taxon>
    </lineage>
</organism>
<proteinExistence type="predicted"/>
<evidence type="ECO:0000313" key="3">
    <source>
        <dbReference type="EMBL" id="VDI57191.1"/>
    </source>
</evidence>
<feature type="transmembrane region" description="Helical" evidence="2">
    <location>
        <begin position="12"/>
        <end position="31"/>
    </location>
</feature>
<dbReference type="EMBL" id="UYJE01007704">
    <property type="protein sequence ID" value="VDI57191.1"/>
    <property type="molecule type" value="Genomic_DNA"/>
</dbReference>
<dbReference type="OrthoDB" id="10677809at2759"/>
<dbReference type="Proteomes" id="UP000596742">
    <property type="component" value="Unassembled WGS sequence"/>
</dbReference>
<keyword evidence="2" id="KW-0812">Transmembrane</keyword>
<feature type="compositionally biased region" description="Low complexity" evidence="1">
    <location>
        <begin position="636"/>
        <end position="648"/>
    </location>
</feature>
<feature type="compositionally biased region" description="Basic and acidic residues" evidence="1">
    <location>
        <begin position="649"/>
        <end position="669"/>
    </location>
</feature>
<evidence type="ECO:0008006" key="5">
    <source>
        <dbReference type="Google" id="ProtNLM"/>
    </source>
</evidence>
<sequence length="669" mass="76314">MKSLAGFLGRNTTLTIALLGFFVGWITVKISKLEIFGLNINELTMTLAFAVTIYVLVWGTRYWINSTSRNVIYMKRKEFFHLVKLSMDISTEVLRKLMAKILFDAKYGGCLHKFLDDEKHYLYHQWQGSTPCCKCPSTGCTLGKSKKMKEWLFKMLYKGNPRDGIHVKFNNHRISDYCLDCFKPSPGLTINHFDVTVLSFFIEHFVSLSSKEISALKDVIAVRNSICHARNTSSFQPKELESLWIKLSEASLTLTDSPSRNLLKDQISMIKKVEFDSADIEILKEKVEREGEMLEEICKFLNQNGVTKDCIKESEGRIVSHINTKIEGIHDDVKALKEGQSEFADQQEKTGDKLGIIIEMLHAIKLEAHVYAEKKDTIGYDTGELTERLIDAVGRIDNKNIDERLVVENITKSSDTDDKQDNFKVVSAQQSCIILNLKCTPYVLKSEQSFRLALKSLLLDIVRAGIIDTGSPLTIVLQLNFCSPLTEDEIDIIKHIDVRKGDTTNVSSSQDVKEIQKNFEMYNILSFESHVLEITKKDGIIILTDESHIPAEADVEVRLWGSVGDHLALPAKVVKNVIEFEIPWNIFHLETNLHGNELLVSVFDKQMKIETSRQTIELKNTDQYMNVFKLKPEVSYYPSSRTSSSESGFRSDKEDDYCKPDHIRQQTYP</sequence>
<keyword evidence="2" id="KW-0472">Membrane</keyword>